<evidence type="ECO:0000256" key="2">
    <source>
        <dbReference type="ARBA" id="ARBA00023163"/>
    </source>
</evidence>
<dbReference type="InterPro" id="IPR036603">
    <property type="entry name" value="RBP11-like"/>
</dbReference>
<proteinExistence type="predicted"/>
<dbReference type="GO" id="GO:0046983">
    <property type="term" value="F:protein dimerization activity"/>
    <property type="evidence" value="ECO:0007669"/>
    <property type="project" value="InterPro"/>
</dbReference>
<keyword evidence="4" id="KW-1185">Reference proteome</keyword>
<reference evidence="3" key="2">
    <citation type="journal article" date="2024" name="Plant">
        <title>Genomic evolution and insights into agronomic trait innovations of Sesamum species.</title>
        <authorList>
            <person name="Miao H."/>
            <person name="Wang L."/>
            <person name="Qu L."/>
            <person name="Liu H."/>
            <person name="Sun Y."/>
            <person name="Le M."/>
            <person name="Wang Q."/>
            <person name="Wei S."/>
            <person name="Zheng Y."/>
            <person name="Lin W."/>
            <person name="Duan Y."/>
            <person name="Cao H."/>
            <person name="Xiong S."/>
            <person name="Wang X."/>
            <person name="Wei L."/>
            <person name="Li C."/>
            <person name="Ma Q."/>
            <person name="Ju M."/>
            <person name="Zhao R."/>
            <person name="Li G."/>
            <person name="Mu C."/>
            <person name="Tian Q."/>
            <person name="Mei H."/>
            <person name="Zhang T."/>
            <person name="Gao T."/>
            <person name="Zhang H."/>
        </authorList>
    </citation>
    <scope>NUCLEOTIDE SEQUENCE</scope>
    <source>
        <strain evidence="3">3651</strain>
    </source>
</reference>
<dbReference type="Proteomes" id="UP001293254">
    <property type="component" value="Unassembled WGS sequence"/>
</dbReference>
<dbReference type="Gene3D" id="3.30.1360.10">
    <property type="entry name" value="RNA polymerase, RBP11-like subunit"/>
    <property type="match status" value="1"/>
</dbReference>
<accession>A0AAE2CJQ8</accession>
<evidence type="ECO:0000313" key="4">
    <source>
        <dbReference type="Proteomes" id="UP001293254"/>
    </source>
</evidence>
<keyword evidence="2" id="KW-0804">Transcription</keyword>
<reference evidence="3" key="1">
    <citation type="submission" date="2020-06" db="EMBL/GenBank/DDBJ databases">
        <authorList>
            <person name="Li T."/>
            <person name="Hu X."/>
            <person name="Zhang T."/>
            <person name="Song X."/>
            <person name="Zhang H."/>
            <person name="Dai N."/>
            <person name="Sheng W."/>
            <person name="Hou X."/>
            <person name="Wei L."/>
        </authorList>
    </citation>
    <scope>NUCLEOTIDE SEQUENCE</scope>
    <source>
        <strain evidence="3">3651</strain>
        <tissue evidence="3">Leaf</tissue>
    </source>
</reference>
<dbReference type="GO" id="GO:0000428">
    <property type="term" value="C:DNA-directed RNA polymerase complex"/>
    <property type="evidence" value="ECO:0007669"/>
    <property type="project" value="UniProtKB-KW"/>
</dbReference>
<keyword evidence="1 3" id="KW-0240">DNA-directed RNA polymerase</keyword>
<dbReference type="AlphaFoldDB" id="A0AAE2CJQ8"/>
<evidence type="ECO:0000313" key="3">
    <source>
        <dbReference type="EMBL" id="KAK4424713.1"/>
    </source>
</evidence>
<gene>
    <name evidence="3" type="ORF">Salat_1664900</name>
</gene>
<protein>
    <submittedName>
        <fullName evidence="3">DNA-directed RNA polymerase subunit alpha</fullName>
    </submittedName>
</protein>
<evidence type="ECO:0000256" key="1">
    <source>
        <dbReference type="ARBA" id="ARBA00022478"/>
    </source>
</evidence>
<comment type="caution">
    <text evidence="3">The sequence shown here is derived from an EMBL/GenBank/DDBJ whole genome shotgun (WGS) entry which is preliminary data.</text>
</comment>
<organism evidence="3 4">
    <name type="scientific">Sesamum alatum</name>
    <dbReference type="NCBI Taxonomy" id="300844"/>
    <lineage>
        <taxon>Eukaryota</taxon>
        <taxon>Viridiplantae</taxon>
        <taxon>Streptophyta</taxon>
        <taxon>Embryophyta</taxon>
        <taxon>Tracheophyta</taxon>
        <taxon>Spermatophyta</taxon>
        <taxon>Magnoliopsida</taxon>
        <taxon>eudicotyledons</taxon>
        <taxon>Gunneridae</taxon>
        <taxon>Pentapetalae</taxon>
        <taxon>asterids</taxon>
        <taxon>lamiids</taxon>
        <taxon>Lamiales</taxon>
        <taxon>Pedaliaceae</taxon>
        <taxon>Sesamum</taxon>
    </lineage>
</organism>
<name>A0AAE2CJQ8_9LAMI</name>
<sequence length="158" mass="17801">MTVRNVNYSIHSYGNENEKQEIQFLEIWTNGSLTPKKALHEASYSLARKVTPDRGNLPRPRQSQNMVEALVSASRQDTATIFWSALGRGMTYLASWVKQYGEETRAKLTMVIDGERVDEASISKVLGDEEHLMTEERLGLRLLTKAVLGLEGEMLMGL</sequence>
<dbReference type="EMBL" id="JACGWO010000006">
    <property type="protein sequence ID" value="KAK4424713.1"/>
    <property type="molecule type" value="Genomic_DNA"/>
</dbReference>
<dbReference type="GO" id="GO:0006351">
    <property type="term" value="P:DNA-templated transcription"/>
    <property type="evidence" value="ECO:0007669"/>
    <property type="project" value="InterPro"/>
</dbReference>
<dbReference type="SUPFAM" id="SSF55257">
    <property type="entry name" value="RBP11-like subunits of RNA polymerase"/>
    <property type="match status" value="1"/>
</dbReference>